<reference evidence="2 3" key="1">
    <citation type="submission" date="2024-02" db="EMBL/GenBank/DDBJ databases">
        <title>De novo assembly and annotation of 12 fungi associated with fruit tree decline syndrome in Ontario, Canada.</title>
        <authorList>
            <person name="Sulman M."/>
            <person name="Ellouze W."/>
            <person name="Ilyukhin E."/>
        </authorList>
    </citation>
    <scope>NUCLEOTIDE SEQUENCE [LARGE SCALE GENOMIC DNA]</scope>
    <source>
        <strain evidence="2 3">M1-105</strain>
    </source>
</reference>
<dbReference type="SUPFAM" id="SSF52058">
    <property type="entry name" value="L domain-like"/>
    <property type="match status" value="1"/>
</dbReference>
<keyword evidence="3" id="KW-1185">Reference proteome</keyword>
<feature type="region of interest" description="Disordered" evidence="1">
    <location>
        <begin position="343"/>
        <end position="368"/>
    </location>
</feature>
<evidence type="ECO:0000313" key="2">
    <source>
        <dbReference type="EMBL" id="KAL1628125.1"/>
    </source>
</evidence>
<evidence type="ECO:0000313" key="3">
    <source>
        <dbReference type="Proteomes" id="UP001521116"/>
    </source>
</evidence>
<organism evidence="2 3">
    <name type="scientific">Neofusicoccum ribis</name>
    <dbReference type="NCBI Taxonomy" id="45134"/>
    <lineage>
        <taxon>Eukaryota</taxon>
        <taxon>Fungi</taxon>
        <taxon>Dikarya</taxon>
        <taxon>Ascomycota</taxon>
        <taxon>Pezizomycotina</taxon>
        <taxon>Dothideomycetes</taxon>
        <taxon>Dothideomycetes incertae sedis</taxon>
        <taxon>Botryosphaeriales</taxon>
        <taxon>Botryosphaeriaceae</taxon>
        <taxon>Neofusicoccum</taxon>
    </lineage>
</organism>
<proteinExistence type="predicted"/>
<sequence>MYSKIAGDIAIDSIEVINGNLTANNATEMTSLSGNALRYIEKFVLQDLTILSTMDFPVLTAVDEIVWASLPALSGLGFSTPIRSVTSVNIQNTFISSFDGLGLDNLERVGTMFVANNPYMQNITLPRLQTVDTSISFQANGRNVLVSLPELSEAANVTFRNVSNVSIHSLKNITGSLIFAGGELDSFNGPRLSGIGANLLVAGNSNLTNFSLPVLSRVGGLLSVTGNANLESLLFEELDTIGSNVTLTGNYTNEHGFFRIFKLIRNKFIRRLLVNFGQFFIGISFFRDEDWNRTEDKKEKYLSPPPQELPARDVQELEAGQLVNEMDAQREFVEAPVNEVVAELPGDGTIKARPESGNEGPRNPSSRG</sequence>
<comment type="caution">
    <text evidence="2">The sequence shown here is derived from an EMBL/GenBank/DDBJ whole genome shotgun (WGS) entry which is preliminary data.</text>
</comment>
<dbReference type="EMBL" id="JAJVDC020000064">
    <property type="protein sequence ID" value="KAL1628125.1"/>
    <property type="molecule type" value="Genomic_DNA"/>
</dbReference>
<evidence type="ECO:0000256" key="1">
    <source>
        <dbReference type="SAM" id="MobiDB-lite"/>
    </source>
</evidence>
<accession>A0ABR3SRZ9</accession>
<protein>
    <submittedName>
        <fullName evidence="2">Cell wall protein Ecm33</fullName>
    </submittedName>
</protein>
<name>A0ABR3SRZ9_9PEZI</name>
<gene>
    <name evidence="2" type="primary">ecm33_3</name>
    <name evidence="2" type="ORF">SLS56_005945</name>
</gene>
<dbReference type="Proteomes" id="UP001521116">
    <property type="component" value="Unassembled WGS sequence"/>
</dbReference>